<dbReference type="InterPro" id="IPR002487">
    <property type="entry name" value="TF_Kbox"/>
</dbReference>
<dbReference type="SMART" id="SM00432">
    <property type="entry name" value="MADS"/>
    <property type="match status" value="1"/>
</dbReference>
<dbReference type="GO" id="GO:0003700">
    <property type="term" value="F:DNA-binding transcription factor activity"/>
    <property type="evidence" value="ECO:0007669"/>
    <property type="project" value="InterPro"/>
</dbReference>
<dbReference type="CDD" id="cd00265">
    <property type="entry name" value="MADS_MEF2_like"/>
    <property type="match status" value="1"/>
</dbReference>
<evidence type="ECO:0000256" key="2">
    <source>
        <dbReference type="ARBA" id="ARBA00022782"/>
    </source>
</evidence>
<evidence type="ECO:0000313" key="11">
    <source>
        <dbReference type="EMBL" id="KAJ6959379.1"/>
    </source>
</evidence>
<dbReference type="GO" id="GO:0046983">
    <property type="term" value="F:protein dimerization activity"/>
    <property type="evidence" value="ECO:0007669"/>
    <property type="project" value="InterPro"/>
</dbReference>
<evidence type="ECO:0000256" key="5">
    <source>
        <dbReference type="ARBA" id="ARBA00023163"/>
    </source>
</evidence>
<keyword evidence="12" id="KW-1185">Reference proteome</keyword>
<reference evidence="11" key="1">
    <citation type="journal article" date="2023" name="Mol. Ecol. Resour.">
        <title>Chromosome-level genome assembly of a triploid poplar Populus alba 'Berolinensis'.</title>
        <authorList>
            <person name="Chen S."/>
            <person name="Yu Y."/>
            <person name="Wang X."/>
            <person name="Wang S."/>
            <person name="Zhang T."/>
            <person name="Zhou Y."/>
            <person name="He R."/>
            <person name="Meng N."/>
            <person name="Wang Y."/>
            <person name="Liu W."/>
            <person name="Liu Z."/>
            <person name="Liu J."/>
            <person name="Guo Q."/>
            <person name="Huang H."/>
            <person name="Sederoff R.R."/>
            <person name="Wang G."/>
            <person name="Qu G."/>
            <person name="Chen S."/>
        </authorList>
    </citation>
    <scope>NUCLEOTIDE SEQUENCE</scope>
    <source>
        <strain evidence="11">SC-2020</strain>
    </source>
</reference>
<dbReference type="GO" id="GO:0005634">
    <property type="term" value="C:nucleus"/>
    <property type="evidence" value="ECO:0007669"/>
    <property type="project" value="UniProtKB-SubCell"/>
</dbReference>
<feature type="domain" description="K-box" evidence="10">
    <location>
        <begin position="86"/>
        <end position="179"/>
    </location>
</feature>
<dbReference type="InterPro" id="IPR036879">
    <property type="entry name" value="TF_MADSbox_sf"/>
</dbReference>
<dbReference type="SUPFAM" id="SSF55455">
    <property type="entry name" value="SRF-like"/>
    <property type="match status" value="1"/>
</dbReference>
<dbReference type="EMBL" id="JAQIZT010000017">
    <property type="protein sequence ID" value="KAJ6959379.1"/>
    <property type="molecule type" value="Genomic_DNA"/>
</dbReference>
<dbReference type="InterPro" id="IPR050142">
    <property type="entry name" value="MADS-box/MEF2_TF"/>
</dbReference>
<comment type="caution">
    <text evidence="11">The sequence shown here is derived from an EMBL/GenBank/DDBJ whole genome shotgun (WGS) entry which is preliminary data.</text>
</comment>
<evidence type="ECO:0000256" key="7">
    <source>
        <dbReference type="SAM" id="Coils"/>
    </source>
</evidence>
<dbReference type="InterPro" id="IPR002100">
    <property type="entry name" value="TF_MADSbox"/>
</dbReference>
<feature type="coiled-coil region" evidence="7">
    <location>
        <begin position="149"/>
        <end position="176"/>
    </location>
</feature>
<organism evidence="11 12">
    <name type="scientific">Populus alba x Populus x berolinensis</name>
    <dbReference type="NCBI Taxonomy" id="444605"/>
    <lineage>
        <taxon>Eukaryota</taxon>
        <taxon>Viridiplantae</taxon>
        <taxon>Streptophyta</taxon>
        <taxon>Embryophyta</taxon>
        <taxon>Tracheophyta</taxon>
        <taxon>Spermatophyta</taxon>
        <taxon>Magnoliopsida</taxon>
        <taxon>eudicotyledons</taxon>
        <taxon>Gunneridae</taxon>
        <taxon>Pentapetalae</taxon>
        <taxon>rosids</taxon>
        <taxon>fabids</taxon>
        <taxon>Malpighiales</taxon>
        <taxon>Salicaceae</taxon>
        <taxon>Saliceae</taxon>
        <taxon>Populus</taxon>
    </lineage>
</organism>
<gene>
    <name evidence="11" type="ORF">NC653_037646</name>
</gene>
<evidence type="ECO:0000259" key="10">
    <source>
        <dbReference type="PROSITE" id="PS51297"/>
    </source>
</evidence>
<feature type="domain" description="MADS-box" evidence="9">
    <location>
        <begin position="1"/>
        <end position="61"/>
    </location>
</feature>
<evidence type="ECO:0000256" key="6">
    <source>
        <dbReference type="ARBA" id="ARBA00023242"/>
    </source>
</evidence>
<dbReference type="PANTHER" id="PTHR48019">
    <property type="entry name" value="SERUM RESPONSE FACTOR HOMOLOG"/>
    <property type="match status" value="1"/>
</dbReference>
<dbReference type="GO" id="GO:0030154">
    <property type="term" value="P:cell differentiation"/>
    <property type="evidence" value="ECO:0007669"/>
    <property type="project" value="UniProtKB-KW"/>
</dbReference>
<proteinExistence type="predicted"/>
<dbReference type="FunFam" id="3.40.1810.10:FF:000007">
    <property type="entry name" value="Transcription factor, MADS-box"/>
    <property type="match status" value="1"/>
</dbReference>
<evidence type="ECO:0000313" key="12">
    <source>
        <dbReference type="Proteomes" id="UP001164929"/>
    </source>
</evidence>
<dbReference type="Proteomes" id="UP001164929">
    <property type="component" value="Chromosome 17"/>
</dbReference>
<evidence type="ECO:0000256" key="1">
    <source>
        <dbReference type="ARBA" id="ARBA00004123"/>
    </source>
</evidence>
<dbReference type="PROSITE" id="PS51297">
    <property type="entry name" value="K_BOX"/>
    <property type="match status" value="1"/>
</dbReference>
<evidence type="ECO:0000256" key="4">
    <source>
        <dbReference type="ARBA" id="ARBA00023125"/>
    </source>
</evidence>
<keyword evidence="2" id="KW-0221">Differentiation</keyword>
<sequence length="280" mass="31713">MTRKKIQIKKIDNTTARQVSFSKRRRGLFKKACELSILCDAEIALMVFSATGKFFEYSNSSIGQVIERRNLHPKNLDTFSQPSVELQLDSAVHAMLNKEIAEKTRELRRTRGEDLQGLNMEELEKLEKLIEGSLCRVMETKGEKILKEVDALKSKEQQLMEENQRLKQRLMNLSKGQGHLLEQGQSSDSMVTNISSTSANPRQDHDNEINQLSECNSETVLQIPPLKLTQTANRLKEIPAIFGNSFVFVNRFATFSSQLSCPALCFPLSCQAHTNLTHSP</sequence>
<dbReference type="GO" id="GO:0000977">
    <property type="term" value="F:RNA polymerase II transcription regulatory region sequence-specific DNA binding"/>
    <property type="evidence" value="ECO:0007669"/>
    <property type="project" value="InterPro"/>
</dbReference>
<name>A0AAD6PT67_9ROSI</name>
<dbReference type="InterPro" id="IPR033896">
    <property type="entry name" value="MEF2-like_N"/>
</dbReference>
<feature type="region of interest" description="Disordered" evidence="8">
    <location>
        <begin position="181"/>
        <end position="206"/>
    </location>
</feature>
<dbReference type="Pfam" id="PF00319">
    <property type="entry name" value="SRF-TF"/>
    <property type="match status" value="1"/>
</dbReference>
<dbReference type="Gene3D" id="3.40.1810.10">
    <property type="entry name" value="Transcription factor, MADS-box"/>
    <property type="match status" value="1"/>
</dbReference>
<comment type="subcellular location">
    <subcellularLocation>
        <location evidence="1">Nucleus</location>
    </subcellularLocation>
</comment>
<evidence type="ECO:0000259" key="9">
    <source>
        <dbReference type="PROSITE" id="PS50066"/>
    </source>
</evidence>
<accession>A0AAD6PT67</accession>
<protein>
    <submittedName>
        <fullName evidence="11">Uncharacterized protein</fullName>
    </submittedName>
</protein>
<dbReference type="GO" id="GO:0045944">
    <property type="term" value="P:positive regulation of transcription by RNA polymerase II"/>
    <property type="evidence" value="ECO:0007669"/>
    <property type="project" value="InterPro"/>
</dbReference>
<evidence type="ECO:0000256" key="8">
    <source>
        <dbReference type="SAM" id="MobiDB-lite"/>
    </source>
</evidence>
<dbReference type="Pfam" id="PF01486">
    <property type="entry name" value="K-box"/>
    <property type="match status" value="1"/>
</dbReference>
<keyword evidence="4" id="KW-0238">DNA-binding</keyword>
<keyword evidence="6" id="KW-0539">Nucleus</keyword>
<keyword evidence="3" id="KW-0805">Transcription regulation</keyword>
<feature type="compositionally biased region" description="Polar residues" evidence="8">
    <location>
        <begin position="183"/>
        <end position="201"/>
    </location>
</feature>
<keyword evidence="7" id="KW-0175">Coiled coil</keyword>
<dbReference type="PRINTS" id="PR00404">
    <property type="entry name" value="MADSDOMAIN"/>
</dbReference>
<dbReference type="AlphaFoldDB" id="A0AAD6PT67"/>
<evidence type="ECO:0000256" key="3">
    <source>
        <dbReference type="ARBA" id="ARBA00023015"/>
    </source>
</evidence>
<keyword evidence="5" id="KW-0804">Transcription</keyword>
<dbReference type="PROSITE" id="PS50066">
    <property type="entry name" value="MADS_BOX_2"/>
    <property type="match status" value="1"/>
</dbReference>